<dbReference type="AlphaFoldDB" id="X1SJH0"/>
<evidence type="ECO:0000313" key="4">
    <source>
        <dbReference type="EMBL" id="GAI67939.1"/>
    </source>
</evidence>
<reference evidence="4" key="1">
    <citation type="journal article" date="2014" name="Front. Microbiol.">
        <title>High frequency of phylogenetically diverse reductive dehalogenase-homologous genes in deep subseafloor sedimentary metagenomes.</title>
        <authorList>
            <person name="Kawai M."/>
            <person name="Futagami T."/>
            <person name="Toyoda A."/>
            <person name="Takaki Y."/>
            <person name="Nishi S."/>
            <person name="Hori S."/>
            <person name="Arai W."/>
            <person name="Tsubouchi T."/>
            <person name="Morono Y."/>
            <person name="Uchiyama I."/>
            <person name="Ito T."/>
            <person name="Fujiyama A."/>
            <person name="Inagaki F."/>
            <person name="Takami H."/>
        </authorList>
    </citation>
    <scope>NUCLEOTIDE SEQUENCE</scope>
    <source>
        <strain evidence="4">Expedition CK06-06</strain>
    </source>
</reference>
<dbReference type="PANTHER" id="PTHR11104:SF0">
    <property type="entry name" value="SPBETA PROPHAGE-DERIVED AMINOGLYCOSIDE N(3')-ACETYLTRANSFERASE-LIKE PROTEIN YOKD"/>
    <property type="match status" value="1"/>
</dbReference>
<evidence type="ECO:0000256" key="1">
    <source>
        <dbReference type="ARBA" id="ARBA00006383"/>
    </source>
</evidence>
<gene>
    <name evidence="4" type="ORF">S12H4_11114</name>
</gene>
<dbReference type="EMBL" id="BARW01004916">
    <property type="protein sequence ID" value="GAI67939.1"/>
    <property type="molecule type" value="Genomic_DNA"/>
</dbReference>
<dbReference type="GO" id="GO:0046677">
    <property type="term" value="P:response to antibiotic"/>
    <property type="evidence" value="ECO:0007669"/>
    <property type="project" value="InterPro"/>
</dbReference>
<keyword evidence="3" id="KW-0012">Acyltransferase</keyword>
<dbReference type="SUPFAM" id="SSF110710">
    <property type="entry name" value="TTHA0583/YokD-like"/>
    <property type="match status" value="1"/>
</dbReference>
<dbReference type="Pfam" id="PF02522">
    <property type="entry name" value="Antibiotic_NAT"/>
    <property type="match status" value="1"/>
</dbReference>
<dbReference type="GO" id="GO:0008080">
    <property type="term" value="F:N-acetyltransferase activity"/>
    <property type="evidence" value="ECO:0007669"/>
    <property type="project" value="InterPro"/>
</dbReference>
<comment type="similarity">
    <text evidence="1">Belongs to the antibiotic N-acetyltransferase family.</text>
</comment>
<accession>X1SJH0</accession>
<comment type="caution">
    <text evidence="4">The sequence shown here is derived from an EMBL/GenBank/DDBJ whole genome shotgun (WGS) entry which is preliminary data.</text>
</comment>
<sequence length="81" mass="9651">GKKYIRNGCAMMVNNQRQWVEWEGLDYDSDDFEYLGKDYESEINYKPGKIGLAETRLISLRDIVDFGVDWLVEKRMKKILR</sequence>
<dbReference type="InterPro" id="IPR028345">
    <property type="entry name" value="Antibiotic_NAT-like"/>
</dbReference>
<dbReference type="InterPro" id="IPR003679">
    <property type="entry name" value="Amioglycoside_AcTrfase"/>
</dbReference>
<evidence type="ECO:0000256" key="3">
    <source>
        <dbReference type="ARBA" id="ARBA00023315"/>
    </source>
</evidence>
<dbReference type="PANTHER" id="PTHR11104">
    <property type="entry name" value="AMINOGLYCOSIDE N3-ACETYLTRANSFERASE"/>
    <property type="match status" value="1"/>
</dbReference>
<organism evidence="4">
    <name type="scientific">marine sediment metagenome</name>
    <dbReference type="NCBI Taxonomy" id="412755"/>
    <lineage>
        <taxon>unclassified sequences</taxon>
        <taxon>metagenomes</taxon>
        <taxon>ecological metagenomes</taxon>
    </lineage>
</organism>
<name>X1SJH0_9ZZZZ</name>
<proteinExistence type="inferred from homology"/>
<evidence type="ECO:0000256" key="2">
    <source>
        <dbReference type="ARBA" id="ARBA00022679"/>
    </source>
</evidence>
<protein>
    <submittedName>
        <fullName evidence="4">Uncharacterized protein</fullName>
    </submittedName>
</protein>
<feature type="non-terminal residue" evidence="4">
    <location>
        <position position="1"/>
    </location>
</feature>
<keyword evidence="2" id="KW-0808">Transferase</keyword>